<dbReference type="Proteomes" id="UP001283361">
    <property type="component" value="Unassembled WGS sequence"/>
</dbReference>
<protein>
    <submittedName>
        <fullName evidence="2">Uncharacterized protein</fullName>
    </submittedName>
</protein>
<sequence>MHSAFLLCRSMWQSPSMPYRPLHRPCPPPCGRQCSGSLSFLSGKPISVSRRRSSSLDHFKGLHQRRLESQNLARKLQCVESKWSGIKQKACEVMDQIAKLQQEACCPKPEPCQSPCANPCPSPICDPCPSPILNPCSSPICKPCPSPVYACAPRTSPICNPCISPRCWSLKPCYERPQGGSCLYKPTPMCLDSFSLRNIYPSEMQRTYCPTSCMKTATVCCMCDKQTTMACRSACNQTSEFGRFPSSKCSTSCAQLNESSNKKSQTGSKNKYAEISTDIGPSLMGPTLPRKRGRTEKRCTIMRVGKCEEGGQAREPNTNTDLSCCSTQVEGGKIAEIAKFVKECFDDSTVSAITGRPVVKIRYNRGGNNYSPCQDIRLKEQIAKAIKKGKEIQKKNCEKNGKNGDVTRSRTVLRFKANKNSHGSCEIYNVQLEDDNSTNVKKDSSRKRKSEFAEDSNPEQKGKSCQQNLDIHKNKTSSQDSRFISCEPVETESSGSQEDFNECHRGMSPRDNKNACLENSNLYHRAFDPCDEQKLNKPSKAEKNQSQSVVPPNSNAGMQLKDKSHVDCTDEPCVVLKRQRHFQFAKGIPSKENSDEYELECKGSCPQKRAASYNRTSSHPCFKQTHESDIERQHNGCQSQIYDNQLNTNENANSEQFSKDGDKIICKQIPGILSGENDDSYDLSQYDYCMKSEAVGSNKFVCDVFIESNESAMCKVNTACGKQPKSSLDRDALFSPFNTNMFDFQSPKSRYIRKQCFYIDDPSWEAFEYIGAHVFSLPTSYSSGRKKQHQNCDNASNKKSETKRVKKRNMCGRSRYTNCEKSKEGIYPFMSPDQSQIEQGKVSRTLVVKDKKYDCNKTKNVFKAKGADESTVGITYGTHASCVKKKETKVKTPCDSSETVLHRATVGSQSQDISELYKKYQSGDQASKRCSTKPTKWVPRETICKSSPSSLPIANNSTENYHDPSMTSHVKYNCNREKVKTSAGIDIKNGSGSVTEFCFSIEGSEDSCHGIEDLPLDTDSPYAQINKITAPKKRTCYVTNKSSASSENKTIYAGDYVEVCSSVPFQNKTLTPKCTNMACDRQTQIPNHNEKKCVKSFEQIQKKSENLKFRIVPLNEHVLSEKSSQEKNFQREVLEIGSCLINSQHKRDRSNPINGSVKMCFQDLTNIHDKKNPTADGANLNSATSDSFRLSSKCEHSRKYSISNGLLQKSDQKVYPLIDLFQMTQHSVTETPNKPNLTINTPYHVSCTESIDKARLLGHVDSIEQGVCDLKTNASLSQSNSFNRFENGEMKEPSDRPVKNKTVDAKIMTGRSVTSLHQRDMALQVMHENLNYPKSYIAEQNMVDKCSSLSTVYVPQKSQLNQEAIGGGDAWTTVQVGCAEVTQASQNRVILQGAYIQQQSQNMATSKPESLRARNETIIPFRLVFLKTSGTGKKKLNLKGTYSRPHLDSSASSIEIWGFQV</sequence>
<feature type="region of interest" description="Disordered" evidence="1">
    <location>
        <begin position="532"/>
        <end position="560"/>
    </location>
</feature>
<feature type="region of interest" description="Disordered" evidence="1">
    <location>
        <begin position="436"/>
        <end position="500"/>
    </location>
</feature>
<evidence type="ECO:0000313" key="2">
    <source>
        <dbReference type="EMBL" id="KAK3757998.1"/>
    </source>
</evidence>
<evidence type="ECO:0000313" key="3">
    <source>
        <dbReference type="Proteomes" id="UP001283361"/>
    </source>
</evidence>
<proteinExistence type="predicted"/>
<reference evidence="2" key="1">
    <citation type="journal article" date="2023" name="G3 (Bethesda)">
        <title>A reference genome for the long-term kleptoplast-retaining sea slug Elysia crispata morphotype clarki.</title>
        <authorList>
            <person name="Eastman K.E."/>
            <person name="Pendleton A.L."/>
            <person name="Shaikh M.A."/>
            <person name="Suttiyut T."/>
            <person name="Ogas R."/>
            <person name="Tomko P."/>
            <person name="Gavelis G."/>
            <person name="Widhalm J.R."/>
            <person name="Wisecaver J.H."/>
        </authorList>
    </citation>
    <scope>NUCLEOTIDE SEQUENCE</scope>
    <source>
        <strain evidence="2">ECLA1</strain>
    </source>
</reference>
<comment type="caution">
    <text evidence="2">The sequence shown here is derived from an EMBL/GenBank/DDBJ whole genome shotgun (WGS) entry which is preliminary data.</text>
</comment>
<dbReference type="EMBL" id="JAWDGP010005302">
    <property type="protein sequence ID" value="KAK3757998.1"/>
    <property type="molecule type" value="Genomic_DNA"/>
</dbReference>
<evidence type="ECO:0000256" key="1">
    <source>
        <dbReference type="SAM" id="MobiDB-lite"/>
    </source>
</evidence>
<gene>
    <name evidence="2" type="ORF">RRG08_058307</name>
</gene>
<feature type="compositionally biased region" description="Basic and acidic residues" evidence="1">
    <location>
        <begin position="532"/>
        <end position="543"/>
    </location>
</feature>
<keyword evidence="3" id="KW-1185">Reference proteome</keyword>
<feature type="compositionally biased region" description="Polar residues" evidence="1">
    <location>
        <begin position="544"/>
        <end position="557"/>
    </location>
</feature>
<accession>A0AAE0YVQ2</accession>
<feature type="region of interest" description="Disordered" evidence="1">
    <location>
        <begin position="781"/>
        <end position="807"/>
    </location>
</feature>
<organism evidence="2 3">
    <name type="scientific">Elysia crispata</name>
    <name type="common">lettuce slug</name>
    <dbReference type="NCBI Taxonomy" id="231223"/>
    <lineage>
        <taxon>Eukaryota</taxon>
        <taxon>Metazoa</taxon>
        <taxon>Spiralia</taxon>
        <taxon>Lophotrochozoa</taxon>
        <taxon>Mollusca</taxon>
        <taxon>Gastropoda</taxon>
        <taxon>Heterobranchia</taxon>
        <taxon>Euthyneura</taxon>
        <taxon>Panpulmonata</taxon>
        <taxon>Sacoglossa</taxon>
        <taxon>Placobranchoidea</taxon>
        <taxon>Plakobranchidae</taxon>
        <taxon>Elysia</taxon>
    </lineage>
</organism>
<name>A0AAE0YVQ2_9GAST</name>